<dbReference type="RefSeq" id="WP_219534965.1">
    <property type="nucleotide sequence ID" value="NZ_JAHKRM010000024.1"/>
</dbReference>
<organism evidence="6 7">
    <name type="scientific">Nonomuraea guangzhouensis</name>
    <dbReference type="NCBI Taxonomy" id="1291555"/>
    <lineage>
        <taxon>Bacteria</taxon>
        <taxon>Bacillati</taxon>
        <taxon>Actinomycetota</taxon>
        <taxon>Actinomycetes</taxon>
        <taxon>Streptosporangiales</taxon>
        <taxon>Streptosporangiaceae</taxon>
        <taxon>Nonomuraea</taxon>
    </lineage>
</organism>
<dbReference type="InterPro" id="IPR049445">
    <property type="entry name" value="TetR_SbtR-like_C"/>
</dbReference>
<keyword evidence="3" id="KW-0804">Transcription</keyword>
<evidence type="ECO:0000313" key="6">
    <source>
        <dbReference type="EMBL" id="MFD1543862.1"/>
    </source>
</evidence>
<dbReference type="EMBL" id="JBHUCM010000042">
    <property type="protein sequence ID" value="MFD1543862.1"/>
    <property type="molecule type" value="Genomic_DNA"/>
</dbReference>
<name>A0ABW4GRG9_9ACTN</name>
<dbReference type="Pfam" id="PF21597">
    <property type="entry name" value="TetR_C_43"/>
    <property type="match status" value="1"/>
</dbReference>
<dbReference type="InterPro" id="IPR001647">
    <property type="entry name" value="HTH_TetR"/>
</dbReference>
<evidence type="ECO:0000256" key="3">
    <source>
        <dbReference type="ARBA" id="ARBA00023163"/>
    </source>
</evidence>
<keyword evidence="1" id="KW-0805">Transcription regulation</keyword>
<feature type="domain" description="HTH tetR-type" evidence="5">
    <location>
        <begin position="10"/>
        <end position="69"/>
    </location>
</feature>
<sequence>MADTMRADGRRNYDRLLDEARAAFAEHGTDVSLRDVARRAGVGIGTLYRHFPTREALIEAAMRHGLDALCARADELIDTEPASEALAAWLLAFATGSTRYQGLPGSILDALGDETSELYRSCHAMRAAAARLLHRAQQAGQVRSDLAVDDLLALVVGVAWAGQHARDGADLTGRLLGLIRTGIETSGGR</sequence>
<evidence type="ECO:0000256" key="4">
    <source>
        <dbReference type="PROSITE-ProRule" id="PRU00335"/>
    </source>
</evidence>
<keyword evidence="2 4" id="KW-0238">DNA-binding</keyword>
<feature type="DNA-binding region" description="H-T-H motif" evidence="4">
    <location>
        <begin position="32"/>
        <end position="51"/>
    </location>
</feature>
<evidence type="ECO:0000259" key="5">
    <source>
        <dbReference type="PROSITE" id="PS50977"/>
    </source>
</evidence>
<dbReference type="InterPro" id="IPR050109">
    <property type="entry name" value="HTH-type_TetR-like_transc_reg"/>
</dbReference>
<dbReference type="Proteomes" id="UP001597097">
    <property type="component" value="Unassembled WGS sequence"/>
</dbReference>
<proteinExistence type="predicted"/>
<evidence type="ECO:0000256" key="2">
    <source>
        <dbReference type="ARBA" id="ARBA00023125"/>
    </source>
</evidence>
<evidence type="ECO:0000313" key="7">
    <source>
        <dbReference type="Proteomes" id="UP001597097"/>
    </source>
</evidence>
<reference evidence="7" key="1">
    <citation type="journal article" date="2019" name="Int. J. Syst. Evol. Microbiol.">
        <title>The Global Catalogue of Microorganisms (GCM) 10K type strain sequencing project: providing services to taxonomists for standard genome sequencing and annotation.</title>
        <authorList>
            <consortium name="The Broad Institute Genomics Platform"/>
            <consortium name="The Broad Institute Genome Sequencing Center for Infectious Disease"/>
            <person name="Wu L."/>
            <person name="Ma J."/>
        </authorList>
    </citation>
    <scope>NUCLEOTIDE SEQUENCE [LARGE SCALE GENOMIC DNA]</scope>
    <source>
        <strain evidence="7">CGMCC 1.15399</strain>
    </source>
</reference>
<comment type="caution">
    <text evidence="6">The sequence shown here is derived from an EMBL/GenBank/DDBJ whole genome shotgun (WGS) entry which is preliminary data.</text>
</comment>
<accession>A0ABW4GRG9</accession>
<dbReference type="Pfam" id="PF00440">
    <property type="entry name" value="TetR_N"/>
    <property type="match status" value="1"/>
</dbReference>
<keyword evidence="7" id="KW-1185">Reference proteome</keyword>
<dbReference type="PANTHER" id="PTHR30055">
    <property type="entry name" value="HTH-TYPE TRANSCRIPTIONAL REGULATOR RUTR"/>
    <property type="match status" value="1"/>
</dbReference>
<evidence type="ECO:0000256" key="1">
    <source>
        <dbReference type="ARBA" id="ARBA00023015"/>
    </source>
</evidence>
<dbReference type="PROSITE" id="PS50977">
    <property type="entry name" value="HTH_TETR_2"/>
    <property type="match status" value="1"/>
</dbReference>
<gene>
    <name evidence="6" type="ORF">ACFSJ0_42940</name>
</gene>
<dbReference type="PANTHER" id="PTHR30055:SF234">
    <property type="entry name" value="HTH-TYPE TRANSCRIPTIONAL REGULATOR BETI"/>
    <property type="match status" value="1"/>
</dbReference>
<protein>
    <submittedName>
        <fullName evidence="6">TetR/AcrR family transcriptional regulator</fullName>
    </submittedName>
</protein>